<sequence length="376" mass="41622">MNHSSPKFKQQLLLVTYIVLLAYVLLNLRDVLNFASYLLGIISPLLVGIAIAFVLNIPMTFVENKALCFLDKTKKGFRLKRSLAITITLILVFALFIGFIFFVVPQLVQSVSSLANTIPSYLKAFEGFINHYVSSSDLLAQMTNELLVAWKDLLKIGTQILGSSLSGLLNVTLGITSSIVDFALAIVLAVYMLSSKEKLLFHIKKFIIAFLDTKWANRFLEVGQLANITFHHFIAGQFTEALIISVLCFIGMTLLSMPYALLISVIIGVTSLIPIFGAFIGTLPGAFIIFIIDPWEALWFIVFIIVLQQFEGNIIYPRIVGTSIGLSAIWVMVAMLVGGSLFGILGMLLGIPLCSIFYQLLSRSVNARLIRKHFNA</sequence>
<dbReference type="EMBL" id="PEDL01000001">
    <property type="protein sequence ID" value="PHV72301.1"/>
    <property type="molecule type" value="Genomic_DNA"/>
</dbReference>
<protein>
    <submittedName>
        <fullName evidence="1">AI-2E family transporter</fullName>
    </submittedName>
</protein>
<proteinExistence type="predicted"/>
<gene>
    <name evidence="1" type="ORF">CS063_02155</name>
</gene>
<comment type="caution">
    <text evidence="1">The sequence shown here is derived from an EMBL/GenBank/DDBJ whole genome shotgun (WGS) entry which is preliminary data.</text>
</comment>
<name>A0AC61DGK2_9FIRM</name>
<reference evidence="1" key="1">
    <citation type="submission" date="2017-10" db="EMBL/GenBank/DDBJ databases">
        <title>Genome sequence of cellulolytic Lachnospiraceae bacterium XHS1971 isolated from hotspring sediment.</title>
        <authorList>
            <person name="Vasudevan G."/>
            <person name="Joshi A.J."/>
            <person name="Hivarkar S."/>
            <person name="Lanjekar V.B."/>
            <person name="Dhakephalkar P.K."/>
            <person name="Dagar S."/>
        </authorList>
    </citation>
    <scope>NUCLEOTIDE SEQUENCE</scope>
    <source>
        <strain evidence="1">XHS1971</strain>
    </source>
</reference>
<evidence type="ECO:0000313" key="2">
    <source>
        <dbReference type="Proteomes" id="UP000224460"/>
    </source>
</evidence>
<accession>A0AC61DGK2</accession>
<organism evidence="1 2">
    <name type="scientific">Sporanaerobium hydrogeniformans</name>
    <dbReference type="NCBI Taxonomy" id="3072179"/>
    <lineage>
        <taxon>Bacteria</taxon>
        <taxon>Bacillati</taxon>
        <taxon>Bacillota</taxon>
        <taxon>Clostridia</taxon>
        <taxon>Lachnospirales</taxon>
        <taxon>Lachnospiraceae</taxon>
        <taxon>Sporanaerobium</taxon>
    </lineage>
</organism>
<dbReference type="Proteomes" id="UP000224460">
    <property type="component" value="Unassembled WGS sequence"/>
</dbReference>
<evidence type="ECO:0000313" key="1">
    <source>
        <dbReference type="EMBL" id="PHV72301.1"/>
    </source>
</evidence>
<keyword evidence="2" id="KW-1185">Reference proteome</keyword>